<evidence type="ECO:0000259" key="12">
    <source>
        <dbReference type="PROSITE" id="PS50134"/>
    </source>
</evidence>
<dbReference type="AlphaFoldDB" id="A0AAW1WIM4"/>
<evidence type="ECO:0000256" key="11">
    <source>
        <dbReference type="ARBA" id="ARBA00048017"/>
    </source>
</evidence>
<dbReference type="GO" id="GO:0008270">
    <property type="term" value="F:zinc ion binding"/>
    <property type="evidence" value="ECO:0007669"/>
    <property type="project" value="UniProtKB-KW"/>
</dbReference>
<evidence type="ECO:0000313" key="14">
    <source>
        <dbReference type="Proteomes" id="UP001457282"/>
    </source>
</evidence>
<protein>
    <recommendedName>
        <fullName evidence="2">histone acetyltransferase</fullName>
        <ecNumber evidence="2">2.3.1.48</ecNumber>
    </recommendedName>
</protein>
<dbReference type="SMART" id="SM00551">
    <property type="entry name" value="ZnF_TAZ"/>
    <property type="match status" value="1"/>
</dbReference>
<dbReference type="InterPro" id="IPR035898">
    <property type="entry name" value="TAZ_dom_sf"/>
</dbReference>
<reference evidence="13 14" key="1">
    <citation type="journal article" date="2023" name="G3 (Bethesda)">
        <title>A chromosome-length genome assembly and annotation of blackberry (Rubus argutus, cv. 'Hillquist').</title>
        <authorList>
            <person name="Bruna T."/>
            <person name="Aryal R."/>
            <person name="Dudchenko O."/>
            <person name="Sargent D.J."/>
            <person name="Mead D."/>
            <person name="Buti M."/>
            <person name="Cavallini A."/>
            <person name="Hytonen T."/>
            <person name="Andres J."/>
            <person name="Pham M."/>
            <person name="Weisz D."/>
            <person name="Mascagni F."/>
            <person name="Usai G."/>
            <person name="Natali L."/>
            <person name="Bassil N."/>
            <person name="Fernandez G.E."/>
            <person name="Lomsadze A."/>
            <person name="Armour M."/>
            <person name="Olukolu B."/>
            <person name="Poorten T."/>
            <person name="Britton C."/>
            <person name="Davik J."/>
            <person name="Ashrafi H."/>
            <person name="Aiden E.L."/>
            <person name="Borodovsky M."/>
            <person name="Worthington M."/>
        </authorList>
    </citation>
    <scope>NUCLEOTIDE SEQUENCE [LARGE SCALE GENOMIC DNA]</scope>
    <source>
        <strain evidence="13">PI 553951</strain>
    </source>
</reference>
<dbReference type="GO" id="GO:0004402">
    <property type="term" value="F:histone acetyltransferase activity"/>
    <property type="evidence" value="ECO:0007669"/>
    <property type="project" value="InterPro"/>
</dbReference>
<keyword evidence="7" id="KW-0156">Chromatin regulator</keyword>
<evidence type="ECO:0000256" key="1">
    <source>
        <dbReference type="ARBA" id="ARBA00004123"/>
    </source>
</evidence>
<evidence type="ECO:0000313" key="13">
    <source>
        <dbReference type="EMBL" id="KAK9924003.1"/>
    </source>
</evidence>
<evidence type="ECO:0000256" key="2">
    <source>
        <dbReference type="ARBA" id="ARBA00013184"/>
    </source>
</evidence>
<dbReference type="PANTHER" id="PTHR13808:SF1">
    <property type="entry name" value="HISTONE ACETYLTRANSFERASE"/>
    <property type="match status" value="1"/>
</dbReference>
<accession>A0AAW1WIM4</accession>
<dbReference type="Gene3D" id="1.20.1020.10">
    <property type="entry name" value="TAZ domain"/>
    <property type="match status" value="1"/>
</dbReference>
<gene>
    <name evidence="13" type="ORF">M0R45_032394</name>
</gene>
<keyword evidence="8" id="KW-0805">Transcription regulation</keyword>
<keyword evidence="14" id="KW-1185">Reference proteome</keyword>
<proteinExistence type="predicted"/>
<dbReference type="PANTHER" id="PTHR13808">
    <property type="entry name" value="CBP/P300-RELATED"/>
    <property type="match status" value="1"/>
</dbReference>
<keyword evidence="3" id="KW-0808">Transferase</keyword>
<organism evidence="13 14">
    <name type="scientific">Rubus argutus</name>
    <name type="common">Southern blackberry</name>
    <dbReference type="NCBI Taxonomy" id="59490"/>
    <lineage>
        <taxon>Eukaryota</taxon>
        <taxon>Viridiplantae</taxon>
        <taxon>Streptophyta</taxon>
        <taxon>Embryophyta</taxon>
        <taxon>Tracheophyta</taxon>
        <taxon>Spermatophyta</taxon>
        <taxon>Magnoliopsida</taxon>
        <taxon>eudicotyledons</taxon>
        <taxon>Gunneridae</taxon>
        <taxon>Pentapetalae</taxon>
        <taxon>rosids</taxon>
        <taxon>fabids</taxon>
        <taxon>Rosales</taxon>
        <taxon>Rosaceae</taxon>
        <taxon>Rosoideae</taxon>
        <taxon>Rosoideae incertae sedis</taxon>
        <taxon>Rubus</taxon>
    </lineage>
</organism>
<dbReference type="GO" id="GO:0005667">
    <property type="term" value="C:transcription regulator complex"/>
    <property type="evidence" value="ECO:0007669"/>
    <property type="project" value="TreeGrafter"/>
</dbReference>
<evidence type="ECO:0000256" key="9">
    <source>
        <dbReference type="ARBA" id="ARBA00023163"/>
    </source>
</evidence>
<dbReference type="GO" id="GO:0045944">
    <property type="term" value="P:positive regulation of transcription by RNA polymerase II"/>
    <property type="evidence" value="ECO:0007669"/>
    <property type="project" value="TreeGrafter"/>
</dbReference>
<keyword evidence="9" id="KW-0804">Transcription</keyword>
<dbReference type="GO" id="GO:0005634">
    <property type="term" value="C:nucleus"/>
    <property type="evidence" value="ECO:0007669"/>
    <property type="project" value="UniProtKB-SubCell"/>
</dbReference>
<dbReference type="GO" id="GO:0031490">
    <property type="term" value="F:chromatin DNA binding"/>
    <property type="evidence" value="ECO:0007669"/>
    <property type="project" value="TreeGrafter"/>
</dbReference>
<dbReference type="EMBL" id="JBEDUW010000006">
    <property type="protein sequence ID" value="KAK9924003.1"/>
    <property type="molecule type" value="Genomic_DNA"/>
</dbReference>
<keyword evidence="10" id="KW-0539">Nucleus</keyword>
<evidence type="ECO:0000256" key="8">
    <source>
        <dbReference type="ARBA" id="ARBA00023015"/>
    </source>
</evidence>
<dbReference type="InterPro" id="IPR000197">
    <property type="entry name" value="Znf_TAZ"/>
</dbReference>
<comment type="subcellular location">
    <subcellularLocation>
        <location evidence="1">Nucleus</location>
    </subcellularLocation>
</comment>
<dbReference type="PROSITE" id="PS50134">
    <property type="entry name" value="ZF_TAZ"/>
    <property type="match status" value="1"/>
</dbReference>
<keyword evidence="6" id="KW-0862">Zinc</keyword>
<keyword evidence="5" id="KW-0863">Zinc-finger</keyword>
<dbReference type="GO" id="GO:0003713">
    <property type="term" value="F:transcription coactivator activity"/>
    <property type="evidence" value="ECO:0007669"/>
    <property type="project" value="TreeGrafter"/>
</dbReference>
<comment type="caution">
    <text evidence="13">The sequence shown here is derived from an EMBL/GenBank/DDBJ whole genome shotgun (WGS) entry which is preliminary data.</text>
</comment>
<feature type="domain" description="TAZ-type" evidence="12">
    <location>
        <begin position="1"/>
        <end position="77"/>
    </location>
</feature>
<dbReference type="Pfam" id="PF02135">
    <property type="entry name" value="zf-TAZ"/>
    <property type="match status" value="1"/>
</dbReference>
<comment type="catalytic activity">
    <reaction evidence="11">
        <text>L-lysyl-[protein] + acetyl-CoA = N(6)-acetyl-L-lysyl-[protein] + CoA + H(+)</text>
        <dbReference type="Rhea" id="RHEA:45948"/>
        <dbReference type="Rhea" id="RHEA-COMP:9752"/>
        <dbReference type="Rhea" id="RHEA-COMP:10731"/>
        <dbReference type="ChEBI" id="CHEBI:15378"/>
        <dbReference type="ChEBI" id="CHEBI:29969"/>
        <dbReference type="ChEBI" id="CHEBI:57287"/>
        <dbReference type="ChEBI" id="CHEBI:57288"/>
        <dbReference type="ChEBI" id="CHEBI:61930"/>
        <dbReference type="EC" id="2.3.1.48"/>
    </reaction>
</comment>
<evidence type="ECO:0000256" key="7">
    <source>
        <dbReference type="ARBA" id="ARBA00022853"/>
    </source>
</evidence>
<evidence type="ECO:0000256" key="5">
    <source>
        <dbReference type="ARBA" id="ARBA00022771"/>
    </source>
</evidence>
<name>A0AAW1WIM4_RUBAR</name>
<evidence type="ECO:0000256" key="10">
    <source>
        <dbReference type="ARBA" id="ARBA00023242"/>
    </source>
</evidence>
<dbReference type="SUPFAM" id="SSF57933">
    <property type="entry name" value="TAZ domain"/>
    <property type="match status" value="1"/>
</dbReference>
<evidence type="ECO:0000256" key="6">
    <source>
        <dbReference type="ARBA" id="ARBA00022833"/>
    </source>
</evidence>
<dbReference type="Proteomes" id="UP001457282">
    <property type="component" value="Unassembled WGS sequence"/>
</dbReference>
<dbReference type="GO" id="GO:0000123">
    <property type="term" value="C:histone acetyltransferase complex"/>
    <property type="evidence" value="ECO:0007669"/>
    <property type="project" value="TreeGrafter"/>
</dbReference>
<sequence length="108" mass="12260">MLDREVIDAVPHALRCRFAQCQTPKCREVYALLRHGTQCQVGVPGGCLLCKKMWLLLFYHALPCQEDDCSVPRCSYFSEIREETKRRVQAEKDGEIHKKAALRAAPGA</sequence>
<evidence type="ECO:0000256" key="4">
    <source>
        <dbReference type="ARBA" id="ARBA00022723"/>
    </source>
</evidence>
<dbReference type="EC" id="2.3.1.48" evidence="2"/>
<dbReference type="InterPro" id="IPR013178">
    <property type="entry name" value="Histone_AcTrfase_Rtt109/CBP"/>
</dbReference>
<evidence type="ECO:0000256" key="3">
    <source>
        <dbReference type="ARBA" id="ARBA00022679"/>
    </source>
</evidence>
<keyword evidence="4" id="KW-0479">Metal-binding</keyword>